<feature type="compositionally biased region" description="Basic residues" evidence="9">
    <location>
        <begin position="1"/>
        <end position="22"/>
    </location>
</feature>
<dbReference type="RefSeq" id="WP_148338259.1">
    <property type="nucleotide sequence ID" value="NZ_LR699119.1"/>
</dbReference>
<evidence type="ECO:0000256" key="9">
    <source>
        <dbReference type="SAM" id="MobiDB-lite"/>
    </source>
</evidence>
<dbReference type="GO" id="GO:0070181">
    <property type="term" value="F:small ribosomal subunit rRNA binding"/>
    <property type="evidence" value="ECO:0007669"/>
    <property type="project" value="TreeGrafter"/>
</dbReference>
<evidence type="ECO:0000256" key="7">
    <source>
        <dbReference type="ARBA" id="ARBA00035136"/>
    </source>
</evidence>
<dbReference type="GO" id="GO:0003735">
    <property type="term" value="F:structural constituent of ribosome"/>
    <property type="evidence" value="ECO:0007669"/>
    <property type="project" value="InterPro"/>
</dbReference>
<dbReference type="PANTHER" id="PTHR33398:SF1">
    <property type="entry name" value="SMALL RIBOSOMAL SUBUNIT PROTEIN BS20C"/>
    <property type="match status" value="1"/>
</dbReference>
<evidence type="ECO:0000256" key="2">
    <source>
        <dbReference type="ARBA" id="ARBA00007634"/>
    </source>
</evidence>
<name>A0A5E4PFI5_9COXI</name>
<organism evidence="10 11">
    <name type="scientific">Aquicella siphonis</name>
    <dbReference type="NCBI Taxonomy" id="254247"/>
    <lineage>
        <taxon>Bacteria</taxon>
        <taxon>Pseudomonadati</taxon>
        <taxon>Pseudomonadota</taxon>
        <taxon>Gammaproteobacteria</taxon>
        <taxon>Legionellales</taxon>
        <taxon>Coxiellaceae</taxon>
        <taxon>Aquicella</taxon>
    </lineage>
</organism>
<dbReference type="Gene3D" id="1.20.58.110">
    <property type="entry name" value="Ribosomal protein S20"/>
    <property type="match status" value="1"/>
</dbReference>
<dbReference type="GO" id="GO:0015935">
    <property type="term" value="C:small ribosomal subunit"/>
    <property type="evidence" value="ECO:0007669"/>
    <property type="project" value="TreeGrafter"/>
</dbReference>
<dbReference type="KEGG" id="asip:AQUSIP_04740"/>
<keyword evidence="3 8" id="KW-0699">rRNA-binding</keyword>
<evidence type="ECO:0000256" key="5">
    <source>
        <dbReference type="ARBA" id="ARBA00022980"/>
    </source>
</evidence>
<keyword evidence="4 8" id="KW-0694">RNA-binding</keyword>
<evidence type="ECO:0000256" key="1">
    <source>
        <dbReference type="ARBA" id="ARBA00003134"/>
    </source>
</evidence>
<evidence type="ECO:0000256" key="3">
    <source>
        <dbReference type="ARBA" id="ARBA00022730"/>
    </source>
</evidence>
<evidence type="ECO:0000313" key="11">
    <source>
        <dbReference type="Proteomes" id="UP000324194"/>
    </source>
</evidence>
<dbReference type="Pfam" id="PF01649">
    <property type="entry name" value="Ribosomal_S20p"/>
    <property type="match status" value="1"/>
</dbReference>
<dbReference type="InterPro" id="IPR036510">
    <property type="entry name" value="Ribosomal_bS20_sf"/>
</dbReference>
<feature type="region of interest" description="Disordered" evidence="9">
    <location>
        <begin position="1"/>
        <end position="25"/>
    </location>
</feature>
<dbReference type="NCBIfam" id="TIGR00029">
    <property type="entry name" value="S20"/>
    <property type="match status" value="1"/>
</dbReference>
<gene>
    <name evidence="8 10" type="primary">rpsT</name>
    <name evidence="10" type="ORF">AQUSIP_04740</name>
</gene>
<dbReference type="OrthoDB" id="9807974at2"/>
<keyword evidence="5 8" id="KW-0689">Ribosomal protein</keyword>
<proteinExistence type="inferred from homology"/>
<dbReference type="InterPro" id="IPR002583">
    <property type="entry name" value="Ribosomal_bS20"/>
</dbReference>
<sequence length="94" mass="10451">MANTKQAKKRVRQSEKHRRHNASMRSMLRTYIKKVTAAIAAGNQEAALASLQEATPVIDRMVNKGIIHKNKAARHKSRLTQHVKKLGEKAGANA</sequence>
<comment type="function">
    <text evidence="1 8">Binds directly to 16S ribosomal RNA.</text>
</comment>
<evidence type="ECO:0000256" key="8">
    <source>
        <dbReference type="HAMAP-Rule" id="MF_00500"/>
    </source>
</evidence>
<dbReference type="EMBL" id="LR699119">
    <property type="protein sequence ID" value="VVC75187.1"/>
    <property type="molecule type" value="Genomic_DNA"/>
</dbReference>
<keyword evidence="11" id="KW-1185">Reference proteome</keyword>
<accession>A0A5E4PFI5</accession>
<reference evidence="10 11" key="1">
    <citation type="submission" date="2019-08" db="EMBL/GenBank/DDBJ databases">
        <authorList>
            <person name="Guy L."/>
        </authorList>
    </citation>
    <scope>NUCLEOTIDE SEQUENCE [LARGE SCALE GENOMIC DNA]</scope>
    <source>
        <strain evidence="10 11">SGT-108</strain>
    </source>
</reference>
<comment type="similarity">
    <text evidence="2 8">Belongs to the bacterial ribosomal protein bS20 family.</text>
</comment>
<dbReference type="PANTHER" id="PTHR33398">
    <property type="entry name" value="30S RIBOSOMAL PROTEIN S20"/>
    <property type="match status" value="1"/>
</dbReference>
<dbReference type="GO" id="GO:0006412">
    <property type="term" value="P:translation"/>
    <property type="evidence" value="ECO:0007669"/>
    <property type="project" value="UniProtKB-UniRule"/>
</dbReference>
<dbReference type="SUPFAM" id="SSF46992">
    <property type="entry name" value="Ribosomal protein S20"/>
    <property type="match status" value="1"/>
</dbReference>
<evidence type="ECO:0000256" key="6">
    <source>
        <dbReference type="ARBA" id="ARBA00023274"/>
    </source>
</evidence>
<dbReference type="GO" id="GO:0005829">
    <property type="term" value="C:cytosol"/>
    <property type="evidence" value="ECO:0007669"/>
    <property type="project" value="TreeGrafter"/>
</dbReference>
<dbReference type="FunFam" id="1.20.58.110:FF:000001">
    <property type="entry name" value="30S ribosomal protein S20"/>
    <property type="match status" value="1"/>
</dbReference>
<dbReference type="Proteomes" id="UP000324194">
    <property type="component" value="Chromosome 1"/>
</dbReference>
<protein>
    <recommendedName>
        <fullName evidence="7 8">Small ribosomal subunit protein bS20</fullName>
    </recommendedName>
</protein>
<dbReference type="AlphaFoldDB" id="A0A5E4PFI5"/>
<evidence type="ECO:0000313" key="10">
    <source>
        <dbReference type="EMBL" id="VVC75187.1"/>
    </source>
</evidence>
<evidence type="ECO:0000256" key="4">
    <source>
        <dbReference type="ARBA" id="ARBA00022884"/>
    </source>
</evidence>
<dbReference type="HAMAP" id="MF_00500">
    <property type="entry name" value="Ribosomal_bS20"/>
    <property type="match status" value="1"/>
</dbReference>
<keyword evidence="6 8" id="KW-0687">Ribonucleoprotein</keyword>